<dbReference type="EMBL" id="AVOT02019998">
    <property type="protein sequence ID" value="MBW0507935.1"/>
    <property type="molecule type" value="Genomic_DNA"/>
</dbReference>
<comment type="caution">
    <text evidence="1">The sequence shown here is derived from an EMBL/GenBank/DDBJ whole genome shotgun (WGS) entry which is preliminary data.</text>
</comment>
<sequence>MNAARASTSSQRSARTFVTLLESPEDVINSIPVVIPELFPTGNSGDIPISVQELVYGGKEAGVGNFAKPLDEDHELLS</sequence>
<proteinExistence type="predicted"/>
<accession>A0A9Q3DVP2</accession>
<evidence type="ECO:0000313" key="2">
    <source>
        <dbReference type="Proteomes" id="UP000765509"/>
    </source>
</evidence>
<protein>
    <submittedName>
        <fullName evidence="1">Uncharacterized protein</fullName>
    </submittedName>
</protein>
<organism evidence="1 2">
    <name type="scientific">Austropuccinia psidii MF-1</name>
    <dbReference type="NCBI Taxonomy" id="1389203"/>
    <lineage>
        <taxon>Eukaryota</taxon>
        <taxon>Fungi</taxon>
        <taxon>Dikarya</taxon>
        <taxon>Basidiomycota</taxon>
        <taxon>Pucciniomycotina</taxon>
        <taxon>Pucciniomycetes</taxon>
        <taxon>Pucciniales</taxon>
        <taxon>Sphaerophragmiaceae</taxon>
        <taxon>Austropuccinia</taxon>
    </lineage>
</organism>
<dbReference type="Proteomes" id="UP000765509">
    <property type="component" value="Unassembled WGS sequence"/>
</dbReference>
<keyword evidence="2" id="KW-1185">Reference proteome</keyword>
<dbReference type="AlphaFoldDB" id="A0A9Q3DVP2"/>
<gene>
    <name evidence="1" type="ORF">O181_047650</name>
</gene>
<reference evidence="1" key="1">
    <citation type="submission" date="2021-03" db="EMBL/GenBank/DDBJ databases">
        <title>Draft genome sequence of rust myrtle Austropuccinia psidii MF-1, a brazilian biotype.</title>
        <authorList>
            <person name="Quecine M.C."/>
            <person name="Pachon D.M.R."/>
            <person name="Bonatelli M.L."/>
            <person name="Correr F.H."/>
            <person name="Franceschini L.M."/>
            <person name="Leite T.F."/>
            <person name="Margarido G.R.A."/>
            <person name="Almeida C.A."/>
            <person name="Ferrarezi J.A."/>
            <person name="Labate C.A."/>
        </authorList>
    </citation>
    <scope>NUCLEOTIDE SEQUENCE</scope>
    <source>
        <strain evidence="1">MF-1</strain>
    </source>
</reference>
<evidence type="ECO:0000313" key="1">
    <source>
        <dbReference type="EMBL" id="MBW0507935.1"/>
    </source>
</evidence>
<name>A0A9Q3DVP2_9BASI</name>